<proteinExistence type="predicted"/>
<name>A0ACC1KM60_9FUNG</name>
<evidence type="ECO:0000313" key="2">
    <source>
        <dbReference type="Proteomes" id="UP001140087"/>
    </source>
</evidence>
<gene>
    <name evidence="1" type="primary">DBF4</name>
    <name evidence="1" type="ORF">H4R21_006247</name>
</gene>
<organism evidence="1 2">
    <name type="scientific">Coemansia helicoidea</name>
    <dbReference type="NCBI Taxonomy" id="1286919"/>
    <lineage>
        <taxon>Eukaryota</taxon>
        <taxon>Fungi</taxon>
        <taxon>Fungi incertae sedis</taxon>
        <taxon>Zoopagomycota</taxon>
        <taxon>Kickxellomycotina</taxon>
        <taxon>Kickxellomycetes</taxon>
        <taxon>Kickxellales</taxon>
        <taxon>Kickxellaceae</taxon>
        <taxon>Coemansia</taxon>
    </lineage>
</organism>
<reference evidence="1" key="1">
    <citation type="submission" date="2022-07" db="EMBL/GenBank/DDBJ databases">
        <title>Phylogenomic reconstructions and comparative analyses of Kickxellomycotina fungi.</title>
        <authorList>
            <person name="Reynolds N.K."/>
            <person name="Stajich J.E."/>
            <person name="Barry K."/>
            <person name="Grigoriev I.V."/>
            <person name="Crous P."/>
            <person name="Smith M.E."/>
        </authorList>
    </citation>
    <scope>NUCLEOTIDE SEQUENCE</scope>
    <source>
        <strain evidence="1">BCRC 34780</strain>
    </source>
</reference>
<accession>A0ACC1KM60</accession>
<comment type="caution">
    <text evidence="1">The sequence shown here is derived from an EMBL/GenBank/DDBJ whole genome shotgun (WGS) entry which is preliminary data.</text>
</comment>
<evidence type="ECO:0000313" key="1">
    <source>
        <dbReference type="EMBL" id="KAJ2791884.1"/>
    </source>
</evidence>
<keyword evidence="2" id="KW-1185">Reference proteome</keyword>
<sequence length="413" mass="43330">MDSTASGIARSHTVTSTSTAFNLGVLDPVMQRSLLQNLNGGRVTHLSRLEQPAAAAGARIAGQSTAVRSRGRAPPVPRTAKPRVAARRPAVARPGYCENCRVKFADMLEHVRSPEHQRFAANDSNWTALDAVIDRVQRPPCRSEDTPRSAYALSSDEGSVVAAAPRMLDDGPSLDASWASNPSTHALFCSAPASAHLLASGRLSTEALDPAEGPADARGTEPAGLATGSGVAANSVYLTYSTTSMSLRDTRDNSELPADDSNGAADSAPQAVESSEGPLGADGGHGLQPACMATPARTIEALVSSLETPQFRSAYDDPATLVDDELARRKKPKHTTAADATDHALHLATPTRPRPWQMQLPASPAGGATLVQPDRVKHKHLIRDENDAPPPASDRLAMAGRLGRMLHSASGTP</sequence>
<dbReference type="Proteomes" id="UP001140087">
    <property type="component" value="Unassembled WGS sequence"/>
</dbReference>
<dbReference type="EMBL" id="JANBUN010003225">
    <property type="protein sequence ID" value="KAJ2791884.1"/>
    <property type="molecule type" value="Genomic_DNA"/>
</dbReference>
<protein>
    <submittedName>
        <fullName evidence="1">Cdc7p-Dbf4p kinase complex regulatory subunit</fullName>
    </submittedName>
</protein>